<evidence type="ECO:0000256" key="1">
    <source>
        <dbReference type="ARBA" id="ARBA00008467"/>
    </source>
</evidence>
<organism evidence="5 6">
    <name type="scientific">Kitasatospora kazusensis</name>
    <dbReference type="NCBI Taxonomy" id="407974"/>
    <lineage>
        <taxon>Bacteria</taxon>
        <taxon>Bacillati</taxon>
        <taxon>Actinomycetota</taxon>
        <taxon>Actinomycetes</taxon>
        <taxon>Kitasatosporales</taxon>
        <taxon>Streptomycetaceae</taxon>
        <taxon>Kitasatospora</taxon>
    </lineage>
</organism>
<sequence length="377" mass="37662">MAEPTARPVLVTGMDVVTGSGRGTTALAEAVFTGTAAFVPVDRFDTGARRAKLGAQLADVSDLLTELTGVVDGACTAAGLTAADRAATPLLFAGSSDRAAARPDGRDRAELAAGAIGARLAAATGLRQALRSYTTACVAASTAAADAAAMIAAGRADRVVVAAGYLLEADRFALFDSARALASDGRMRPFGAGRKGMLLGDAVAAVVLESEASAAGRSAVPLARLTGWGRAGDAHHVSQPHPQGTGLARAIGLALRRAGLAPGEVDYVNAHGTGTPASDLAESAALHRALGPDAARVPLSSSKSVHGHTLEAAGLVELAVSVLTLTEGRLPVNAGRPEPDPACPVALVTEPRTAATRHVLSLNSAFGGANTALLVSA</sequence>
<dbReference type="EMBL" id="BAAANT010000004">
    <property type="protein sequence ID" value="GAA2133712.1"/>
    <property type="molecule type" value="Genomic_DNA"/>
</dbReference>
<evidence type="ECO:0000313" key="5">
    <source>
        <dbReference type="EMBL" id="GAA2133712.1"/>
    </source>
</evidence>
<dbReference type="PANTHER" id="PTHR11712">
    <property type="entry name" value="POLYKETIDE SYNTHASE-RELATED"/>
    <property type="match status" value="1"/>
</dbReference>
<accession>A0ABP5KK97</accession>
<dbReference type="InterPro" id="IPR000794">
    <property type="entry name" value="Beta-ketoacyl_synthase"/>
</dbReference>
<dbReference type="Pfam" id="PF02801">
    <property type="entry name" value="Ketoacyl-synt_C"/>
    <property type="match status" value="1"/>
</dbReference>
<evidence type="ECO:0000256" key="2">
    <source>
        <dbReference type="ARBA" id="ARBA00022679"/>
    </source>
</evidence>
<comment type="similarity">
    <text evidence="1 3">Belongs to the thiolase-like superfamily. Beta-ketoacyl-ACP synthases family.</text>
</comment>
<evidence type="ECO:0000313" key="6">
    <source>
        <dbReference type="Proteomes" id="UP001422759"/>
    </source>
</evidence>
<dbReference type="PANTHER" id="PTHR11712:SF336">
    <property type="entry name" value="3-OXOACYL-[ACYL-CARRIER-PROTEIN] SYNTHASE, MITOCHONDRIAL"/>
    <property type="match status" value="1"/>
</dbReference>
<keyword evidence="2 3" id="KW-0808">Transferase</keyword>
<keyword evidence="6" id="KW-1185">Reference proteome</keyword>
<name>A0ABP5KK97_9ACTN</name>
<comment type="caution">
    <text evidence="5">The sequence shown here is derived from an EMBL/GenBank/DDBJ whole genome shotgun (WGS) entry which is preliminary data.</text>
</comment>
<gene>
    <name evidence="5" type="ORF">GCM10009760_10170</name>
</gene>
<reference evidence="6" key="1">
    <citation type="journal article" date="2019" name="Int. J. Syst. Evol. Microbiol.">
        <title>The Global Catalogue of Microorganisms (GCM) 10K type strain sequencing project: providing services to taxonomists for standard genome sequencing and annotation.</title>
        <authorList>
            <consortium name="The Broad Institute Genomics Platform"/>
            <consortium name="The Broad Institute Genome Sequencing Center for Infectious Disease"/>
            <person name="Wu L."/>
            <person name="Ma J."/>
        </authorList>
    </citation>
    <scope>NUCLEOTIDE SEQUENCE [LARGE SCALE GENOMIC DNA]</scope>
    <source>
        <strain evidence="6">JCM 14560</strain>
    </source>
</reference>
<evidence type="ECO:0000259" key="4">
    <source>
        <dbReference type="PROSITE" id="PS52004"/>
    </source>
</evidence>
<dbReference type="InterPro" id="IPR014030">
    <property type="entry name" value="Ketoacyl_synth_N"/>
</dbReference>
<dbReference type="Pfam" id="PF00109">
    <property type="entry name" value="ketoacyl-synt"/>
    <property type="match status" value="1"/>
</dbReference>
<dbReference type="SUPFAM" id="SSF53901">
    <property type="entry name" value="Thiolase-like"/>
    <property type="match status" value="2"/>
</dbReference>
<protein>
    <submittedName>
        <fullName evidence="5">Beta-ketoacyl synthase N-terminal-like domain-containing protein</fullName>
    </submittedName>
</protein>
<proteinExistence type="inferred from homology"/>
<dbReference type="PROSITE" id="PS52004">
    <property type="entry name" value="KS3_2"/>
    <property type="match status" value="1"/>
</dbReference>
<dbReference type="InterPro" id="IPR014031">
    <property type="entry name" value="Ketoacyl_synth_C"/>
</dbReference>
<dbReference type="InterPro" id="IPR016039">
    <property type="entry name" value="Thiolase-like"/>
</dbReference>
<dbReference type="Proteomes" id="UP001422759">
    <property type="component" value="Unassembled WGS sequence"/>
</dbReference>
<dbReference type="SMART" id="SM00825">
    <property type="entry name" value="PKS_KS"/>
    <property type="match status" value="1"/>
</dbReference>
<evidence type="ECO:0000256" key="3">
    <source>
        <dbReference type="RuleBase" id="RU003694"/>
    </source>
</evidence>
<dbReference type="Gene3D" id="3.40.47.10">
    <property type="match status" value="1"/>
</dbReference>
<feature type="domain" description="Ketosynthase family 3 (KS3)" evidence="4">
    <location>
        <begin position="6"/>
        <end position="377"/>
    </location>
</feature>
<dbReference type="InterPro" id="IPR020841">
    <property type="entry name" value="PKS_Beta-ketoAc_synthase_dom"/>
</dbReference>
<dbReference type="RefSeq" id="WP_344461150.1">
    <property type="nucleotide sequence ID" value="NZ_BAAANT010000004.1"/>
</dbReference>